<dbReference type="Proteomes" id="UP000332933">
    <property type="component" value="Unassembled WGS sequence"/>
</dbReference>
<protein>
    <submittedName>
        <fullName evidence="9">Aste57867_19090 protein</fullName>
    </submittedName>
</protein>
<evidence type="ECO:0000256" key="1">
    <source>
        <dbReference type="ARBA" id="ARBA00022527"/>
    </source>
</evidence>
<keyword evidence="10" id="KW-1185">Reference proteome</keyword>
<keyword evidence="6" id="KW-0812">Transmembrane</keyword>
<comment type="similarity">
    <text evidence="5">Belongs to the protein kinase superfamily.</text>
</comment>
<keyword evidence="3 4" id="KW-0067">ATP-binding</keyword>
<feature type="transmembrane region" description="Helical" evidence="6">
    <location>
        <begin position="30"/>
        <end position="53"/>
    </location>
</feature>
<dbReference type="SUPFAM" id="SSF56112">
    <property type="entry name" value="Protein kinase-like (PK-like)"/>
    <property type="match status" value="1"/>
</dbReference>
<keyword evidence="1 5" id="KW-0418">Kinase</keyword>
<dbReference type="InterPro" id="IPR011009">
    <property type="entry name" value="Kinase-like_dom_sf"/>
</dbReference>
<proteinExistence type="inferred from homology"/>
<evidence type="ECO:0000256" key="5">
    <source>
        <dbReference type="RuleBase" id="RU000304"/>
    </source>
</evidence>
<keyword evidence="6" id="KW-1133">Transmembrane helix</keyword>
<dbReference type="SMART" id="SM00220">
    <property type="entry name" value="S_TKc"/>
    <property type="match status" value="1"/>
</dbReference>
<dbReference type="PROSITE" id="PS00107">
    <property type="entry name" value="PROTEIN_KINASE_ATP"/>
    <property type="match status" value="1"/>
</dbReference>
<dbReference type="InterPro" id="IPR017441">
    <property type="entry name" value="Protein_kinase_ATP_BS"/>
</dbReference>
<dbReference type="EMBL" id="VJMH01006444">
    <property type="protein sequence ID" value="KAF0689455.1"/>
    <property type="molecule type" value="Genomic_DNA"/>
</dbReference>
<evidence type="ECO:0000256" key="6">
    <source>
        <dbReference type="SAM" id="Phobius"/>
    </source>
</evidence>
<dbReference type="InterPro" id="IPR051681">
    <property type="entry name" value="Ser/Thr_Kinases-Pseudokinases"/>
</dbReference>
<dbReference type="Gene3D" id="3.30.200.20">
    <property type="entry name" value="Phosphorylase Kinase, domain 1"/>
    <property type="match status" value="1"/>
</dbReference>
<dbReference type="PROSITE" id="PS50011">
    <property type="entry name" value="PROTEIN_KINASE_DOM"/>
    <property type="match status" value="1"/>
</dbReference>
<evidence type="ECO:0000256" key="4">
    <source>
        <dbReference type="PROSITE-ProRule" id="PRU10141"/>
    </source>
</evidence>
<keyword evidence="2 4" id="KW-0547">Nucleotide-binding</keyword>
<sequence>MPASSTAQPAILVVTNIVTPSTTPAPSTNYLFTTVLVGMSGLVVGLFLAWLFLLYRRRQEPENVDITRSIVPSSPVSNAGTPKHFYFPIASPVHVVATTVGLNIGSIGQFDLDHIKLPKNDQSHVDWGFTRPTARVKLGRFDITELAAKAIPPELLVYEEALGSGGFADVWRGTYLGQRVAIKKLKTNMVSDKDLESFIGEIKCMAKFDSPYTVTLVGAAWIEPRDIVCVMELMEGGDLRDYLLTHNPITFPWEEKIDHILRIGEALAYLHSNKIIHRDLKSRNVLLDWEKGTKLADFGISREETEATMTEGVGTYRWMAPEVINGGHYECSSDVYSFGMVLFEFATHLTPYENELNGRGEPLGNAAVMLKVAKGELTPNFGEDCPNWLRDLAFKCVAFGRDARPTPSELIEEIRAHVNKKTYDKRQPSIIVM</sequence>
<dbReference type="GO" id="GO:0004674">
    <property type="term" value="F:protein serine/threonine kinase activity"/>
    <property type="evidence" value="ECO:0007669"/>
    <property type="project" value="UniProtKB-KW"/>
</dbReference>
<name>A0A485LDG0_9STRA</name>
<dbReference type="OrthoDB" id="774951at2759"/>
<dbReference type="Pfam" id="PF07714">
    <property type="entry name" value="PK_Tyr_Ser-Thr"/>
    <property type="match status" value="1"/>
</dbReference>
<dbReference type="GO" id="GO:0005524">
    <property type="term" value="F:ATP binding"/>
    <property type="evidence" value="ECO:0007669"/>
    <property type="project" value="UniProtKB-UniRule"/>
</dbReference>
<dbReference type="PRINTS" id="PR00109">
    <property type="entry name" value="TYRKINASE"/>
</dbReference>
<feature type="binding site" evidence="4">
    <location>
        <position position="184"/>
    </location>
    <ligand>
        <name>ATP</name>
        <dbReference type="ChEBI" id="CHEBI:30616"/>
    </ligand>
</feature>
<evidence type="ECO:0000259" key="7">
    <source>
        <dbReference type="PROSITE" id="PS50011"/>
    </source>
</evidence>
<keyword evidence="6" id="KW-0472">Membrane</keyword>
<evidence type="ECO:0000256" key="2">
    <source>
        <dbReference type="ARBA" id="ARBA00022741"/>
    </source>
</evidence>
<dbReference type="AlphaFoldDB" id="A0A485LDG0"/>
<evidence type="ECO:0000313" key="9">
    <source>
        <dbReference type="EMBL" id="VFT95815.1"/>
    </source>
</evidence>
<dbReference type="Gene3D" id="1.10.510.10">
    <property type="entry name" value="Transferase(Phosphotransferase) domain 1"/>
    <property type="match status" value="1"/>
</dbReference>
<keyword evidence="1 5" id="KW-0723">Serine/threonine-protein kinase</keyword>
<dbReference type="InterPro" id="IPR008271">
    <property type="entry name" value="Ser/Thr_kinase_AS"/>
</dbReference>
<accession>A0A485LDG0</accession>
<evidence type="ECO:0000313" key="10">
    <source>
        <dbReference type="Proteomes" id="UP000332933"/>
    </source>
</evidence>
<reference evidence="8" key="2">
    <citation type="submission" date="2019-06" db="EMBL/GenBank/DDBJ databases">
        <title>Genomics analysis of Aphanomyces spp. identifies a new class of oomycete effector associated with host adaptation.</title>
        <authorList>
            <person name="Gaulin E."/>
        </authorList>
    </citation>
    <scope>NUCLEOTIDE SEQUENCE</scope>
    <source>
        <strain evidence="8">CBS 578.67</strain>
    </source>
</reference>
<dbReference type="EMBL" id="CAADRA010006465">
    <property type="protein sequence ID" value="VFT95815.1"/>
    <property type="molecule type" value="Genomic_DNA"/>
</dbReference>
<evidence type="ECO:0000313" key="8">
    <source>
        <dbReference type="EMBL" id="KAF0689455.1"/>
    </source>
</evidence>
<dbReference type="PANTHER" id="PTHR44329:SF214">
    <property type="entry name" value="PROTEIN KINASE DOMAIN-CONTAINING PROTEIN"/>
    <property type="match status" value="1"/>
</dbReference>
<dbReference type="InterPro" id="IPR000719">
    <property type="entry name" value="Prot_kinase_dom"/>
</dbReference>
<evidence type="ECO:0000256" key="3">
    <source>
        <dbReference type="ARBA" id="ARBA00022840"/>
    </source>
</evidence>
<keyword evidence="1 5" id="KW-0808">Transferase</keyword>
<feature type="domain" description="Protein kinase" evidence="7">
    <location>
        <begin position="156"/>
        <end position="418"/>
    </location>
</feature>
<organism evidence="9 10">
    <name type="scientific">Aphanomyces stellatus</name>
    <dbReference type="NCBI Taxonomy" id="120398"/>
    <lineage>
        <taxon>Eukaryota</taxon>
        <taxon>Sar</taxon>
        <taxon>Stramenopiles</taxon>
        <taxon>Oomycota</taxon>
        <taxon>Saprolegniomycetes</taxon>
        <taxon>Saprolegniales</taxon>
        <taxon>Verrucalvaceae</taxon>
        <taxon>Aphanomyces</taxon>
    </lineage>
</organism>
<dbReference type="InterPro" id="IPR001245">
    <property type="entry name" value="Ser-Thr/Tyr_kinase_cat_dom"/>
</dbReference>
<dbReference type="PROSITE" id="PS00108">
    <property type="entry name" value="PROTEIN_KINASE_ST"/>
    <property type="match status" value="1"/>
</dbReference>
<reference evidence="9 10" key="1">
    <citation type="submission" date="2019-03" db="EMBL/GenBank/DDBJ databases">
        <authorList>
            <person name="Gaulin E."/>
            <person name="Dumas B."/>
        </authorList>
    </citation>
    <scope>NUCLEOTIDE SEQUENCE [LARGE SCALE GENOMIC DNA]</scope>
    <source>
        <strain evidence="9">CBS 568.67</strain>
    </source>
</reference>
<dbReference type="PANTHER" id="PTHR44329">
    <property type="entry name" value="SERINE/THREONINE-PROTEIN KINASE TNNI3K-RELATED"/>
    <property type="match status" value="1"/>
</dbReference>
<gene>
    <name evidence="9" type="primary">Aste57867_19090</name>
    <name evidence="8" type="ORF">As57867_019026</name>
    <name evidence="9" type="ORF">ASTE57867_19090</name>
</gene>